<dbReference type="Proteomes" id="UP001160483">
    <property type="component" value="Unassembled WGS sequence"/>
</dbReference>
<keyword evidence="1" id="KW-0472">Membrane</keyword>
<proteinExistence type="predicted"/>
<feature type="transmembrane region" description="Helical" evidence="1">
    <location>
        <begin position="62"/>
        <end position="82"/>
    </location>
</feature>
<sequence length="199" mass="22054">MLLCAAVWVDDHISETLEGCDLLQGGVYFVGLIVIAVLLDARECPRSPPRLFLRDNLYYEGSRLLCTLLCVLFTVKAVYLIGMGTGCMELEESQYRTPLSIHHTTYEFTIQLLTEFVPSALLLIHAPGQGFVILSPTYSLVTMSVSATLTGGSCCTRNQRDKLSAPNYAYAPIRGITPRQPCQEDVIPMLTGYPYQAHK</sequence>
<gene>
    <name evidence="2" type="ORF">PBS003_LOCUS7720</name>
</gene>
<evidence type="ECO:0000313" key="3">
    <source>
        <dbReference type="Proteomes" id="UP001160483"/>
    </source>
</evidence>
<organism evidence="2 3">
    <name type="scientific">Peronospora belbahrii</name>
    <dbReference type="NCBI Taxonomy" id="622444"/>
    <lineage>
        <taxon>Eukaryota</taxon>
        <taxon>Sar</taxon>
        <taxon>Stramenopiles</taxon>
        <taxon>Oomycota</taxon>
        <taxon>Peronosporomycetes</taxon>
        <taxon>Peronosporales</taxon>
        <taxon>Peronosporaceae</taxon>
        <taxon>Peronospora</taxon>
    </lineage>
</organism>
<dbReference type="AlphaFoldDB" id="A0AAU9L7M8"/>
<keyword evidence="1" id="KW-0812">Transmembrane</keyword>
<evidence type="ECO:0000256" key="1">
    <source>
        <dbReference type="SAM" id="Phobius"/>
    </source>
</evidence>
<feature type="transmembrane region" description="Helical" evidence="1">
    <location>
        <begin position="22"/>
        <end position="41"/>
    </location>
</feature>
<name>A0AAU9L7M8_9STRA</name>
<dbReference type="EMBL" id="CAKKTJ010000327">
    <property type="protein sequence ID" value="CAH0481113.1"/>
    <property type="molecule type" value="Genomic_DNA"/>
</dbReference>
<protein>
    <submittedName>
        <fullName evidence="2">Uncharacterized protein</fullName>
    </submittedName>
</protein>
<accession>A0AAU9L7M8</accession>
<reference evidence="2" key="1">
    <citation type="submission" date="2021-11" db="EMBL/GenBank/DDBJ databases">
        <authorList>
            <person name="Islam A."/>
            <person name="Islam S."/>
            <person name="Flora M.S."/>
            <person name="Rahman M."/>
            <person name="Ziaur R.M."/>
            <person name="Epstein J.H."/>
            <person name="Hassan M."/>
            <person name="Klassen M."/>
            <person name="Woodard K."/>
            <person name="Webb A."/>
            <person name="Webby R.J."/>
            <person name="El Zowalaty M.E."/>
        </authorList>
    </citation>
    <scope>NUCLEOTIDE SEQUENCE</scope>
    <source>
        <strain evidence="2">Pbs3</strain>
    </source>
</reference>
<comment type="caution">
    <text evidence="2">The sequence shown here is derived from an EMBL/GenBank/DDBJ whole genome shotgun (WGS) entry which is preliminary data.</text>
</comment>
<keyword evidence="1" id="KW-1133">Transmembrane helix</keyword>
<evidence type="ECO:0000313" key="2">
    <source>
        <dbReference type="EMBL" id="CAH0481113.1"/>
    </source>
</evidence>